<dbReference type="EMBL" id="QPFP01000030">
    <property type="protein sequence ID" value="TEB28834.1"/>
    <property type="molecule type" value="Genomic_DNA"/>
</dbReference>
<protein>
    <submittedName>
        <fullName evidence="1">Uncharacterized protein</fullName>
    </submittedName>
</protein>
<proteinExistence type="predicted"/>
<reference evidence="1 2" key="1">
    <citation type="journal article" date="2019" name="Nat. Ecol. Evol.">
        <title>Megaphylogeny resolves global patterns of mushroom evolution.</title>
        <authorList>
            <person name="Varga T."/>
            <person name="Krizsan K."/>
            <person name="Foldi C."/>
            <person name="Dima B."/>
            <person name="Sanchez-Garcia M."/>
            <person name="Sanchez-Ramirez S."/>
            <person name="Szollosi G.J."/>
            <person name="Szarkandi J.G."/>
            <person name="Papp V."/>
            <person name="Albert L."/>
            <person name="Andreopoulos W."/>
            <person name="Angelini C."/>
            <person name="Antonin V."/>
            <person name="Barry K.W."/>
            <person name="Bougher N.L."/>
            <person name="Buchanan P."/>
            <person name="Buyck B."/>
            <person name="Bense V."/>
            <person name="Catcheside P."/>
            <person name="Chovatia M."/>
            <person name="Cooper J."/>
            <person name="Damon W."/>
            <person name="Desjardin D."/>
            <person name="Finy P."/>
            <person name="Geml J."/>
            <person name="Haridas S."/>
            <person name="Hughes K."/>
            <person name="Justo A."/>
            <person name="Karasinski D."/>
            <person name="Kautmanova I."/>
            <person name="Kiss B."/>
            <person name="Kocsube S."/>
            <person name="Kotiranta H."/>
            <person name="LaButti K.M."/>
            <person name="Lechner B.E."/>
            <person name="Liimatainen K."/>
            <person name="Lipzen A."/>
            <person name="Lukacs Z."/>
            <person name="Mihaltcheva S."/>
            <person name="Morgado L.N."/>
            <person name="Niskanen T."/>
            <person name="Noordeloos M.E."/>
            <person name="Ohm R.A."/>
            <person name="Ortiz-Santana B."/>
            <person name="Ovrebo C."/>
            <person name="Racz N."/>
            <person name="Riley R."/>
            <person name="Savchenko A."/>
            <person name="Shiryaev A."/>
            <person name="Soop K."/>
            <person name="Spirin V."/>
            <person name="Szebenyi C."/>
            <person name="Tomsovsky M."/>
            <person name="Tulloss R.E."/>
            <person name="Uehling J."/>
            <person name="Grigoriev I.V."/>
            <person name="Vagvolgyi C."/>
            <person name="Papp T."/>
            <person name="Martin F.M."/>
            <person name="Miettinen O."/>
            <person name="Hibbett D.S."/>
            <person name="Nagy L.G."/>
        </authorList>
    </citation>
    <scope>NUCLEOTIDE SEQUENCE [LARGE SCALE GENOMIC DNA]</scope>
    <source>
        <strain evidence="1 2">FP101781</strain>
    </source>
</reference>
<name>A0A4Y7T4G2_COPMI</name>
<accession>A0A4Y7T4G2</accession>
<dbReference type="AlphaFoldDB" id="A0A4Y7T4G2"/>
<evidence type="ECO:0000313" key="2">
    <source>
        <dbReference type="Proteomes" id="UP000298030"/>
    </source>
</evidence>
<keyword evidence="2" id="KW-1185">Reference proteome</keyword>
<gene>
    <name evidence="1" type="ORF">FA13DRAFT_760603</name>
</gene>
<sequence>MVVYTRQSLEVVQKLCDCSHTVSKQLFKSRFFKVCTRAANNSLSNCESKQDSAERSEFFDVTGLTQHLILRNRNHSAAHWKLSTQTLEGMIEGGYLDVATDALQFNHPRGTKTGYHMVHILQTAIRGSVRIYPEVAAKIATGPRVLGLLGLASHPTFAIHSVEGYLNLREIVRSNPRRFGSFYFDDRVRPMPNGVTKEAVGARLRIVEDICEFGSTKVCVLAMIQSDPFDGRFKPVRCVSRMR</sequence>
<organism evidence="1 2">
    <name type="scientific">Coprinellus micaceus</name>
    <name type="common">Glistening ink-cap mushroom</name>
    <name type="synonym">Coprinus micaceus</name>
    <dbReference type="NCBI Taxonomy" id="71717"/>
    <lineage>
        <taxon>Eukaryota</taxon>
        <taxon>Fungi</taxon>
        <taxon>Dikarya</taxon>
        <taxon>Basidiomycota</taxon>
        <taxon>Agaricomycotina</taxon>
        <taxon>Agaricomycetes</taxon>
        <taxon>Agaricomycetidae</taxon>
        <taxon>Agaricales</taxon>
        <taxon>Agaricineae</taxon>
        <taxon>Psathyrellaceae</taxon>
        <taxon>Coprinellus</taxon>
    </lineage>
</organism>
<comment type="caution">
    <text evidence="1">The sequence shown here is derived from an EMBL/GenBank/DDBJ whole genome shotgun (WGS) entry which is preliminary data.</text>
</comment>
<dbReference type="Proteomes" id="UP000298030">
    <property type="component" value="Unassembled WGS sequence"/>
</dbReference>
<evidence type="ECO:0000313" key="1">
    <source>
        <dbReference type="EMBL" id="TEB28834.1"/>
    </source>
</evidence>